<proteinExistence type="predicted"/>
<reference evidence="1 2" key="1">
    <citation type="journal article" date="2007" name="Genome Res.">
        <title>Genome characteristics of facultatively symbiotic Frankia sp. strains reflect host range and host plant biogeography.</title>
        <authorList>
            <person name="Normand P."/>
            <person name="Lapierre P."/>
            <person name="Tisa L.S."/>
            <person name="Gogarten J.P."/>
            <person name="Alloisio N."/>
            <person name="Bagnarol E."/>
            <person name="Bassi C.A."/>
            <person name="Berry A.M."/>
            <person name="Bickhart D.M."/>
            <person name="Choisne N."/>
            <person name="Couloux A."/>
            <person name="Cournoyer B."/>
            <person name="Cruveiller S."/>
            <person name="Daubin V."/>
            <person name="Demange N."/>
            <person name="Francino M.P."/>
            <person name="Goltsman E."/>
            <person name="Huang Y."/>
            <person name="Kopp O.R."/>
            <person name="Labarre L."/>
            <person name="Lapidus A."/>
            <person name="Lavire C."/>
            <person name="Marechal J."/>
            <person name="Martinez M."/>
            <person name="Mastronunzio J.E."/>
            <person name="Mullin B.C."/>
            <person name="Niemann J."/>
            <person name="Pujic P."/>
            <person name="Rawnsley T."/>
            <person name="Rouy Z."/>
            <person name="Schenowitz C."/>
            <person name="Sellstedt A."/>
            <person name="Tavares F."/>
            <person name="Tomkins J.P."/>
            <person name="Vallenet D."/>
            <person name="Valverde C."/>
            <person name="Wall L.G."/>
            <person name="Wang Y."/>
            <person name="Medigue C."/>
            <person name="Benson D.R."/>
        </authorList>
    </citation>
    <scope>NUCLEOTIDE SEQUENCE [LARGE SCALE GENOMIC DNA]</scope>
    <source>
        <strain evidence="2">DSM 45986 / CECT 9034 / ACN14a</strain>
    </source>
</reference>
<dbReference type="HOGENOM" id="CLU_2553296_0_0_11"/>
<sequence length="82" mass="9250">MRALLGEELWQLLVRAGTRCQFRPRALAACVLPTPGDARRNLLARDLGPFLHRWNPAEDFDGRLRAIYPPGPFDDRAQDPPG</sequence>
<dbReference type="EMBL" id="CT573213">
    <property type="protein sequence ID" value="CAJ62874.1"/>
    <property type="molecule type" value="Genomic_DNA"/>
</dbReference>
<accession>Q0RHZ8</accession>
<dbReference type="STRING" id="326424.FRAAL4232"/>
<name>Q0RHZ8_FRAAA</name>
<evidence type="ECO:0000313" key="2">
    <source>
        <dbReference type="Proteomes" id="UP000000657"/>
    </source>
</evidence>
<dbReference type="AlphaFoldDB" id="Q0RHZ8"/>
<gene>
    <name evidence="1" type="ordered locus">FRAAL4232</name>
</gene>
<keyword evidence="2" id="KW-1185">Reference proteome</keyword>
<evidence type="ECO:0000313" key="1">
    <source>
        <dbReference type="EMBL" id="CAJ62874.1"/>
    </source>
</evidence>
<organism evidence="1 2">
    <name type="scientific">Frankia alni (strain DSM 45986 / CECT 9034 / ACN14a)</name>
    <dbReference type="NCBI Taxonomy" id="326424"/>
    <lineage>
        <taxon>Bacteria</taxon>
        <taxon>Bacillati</taxon>
        <taxon>Actinomycetota</taxon>
        <taxon>Actinomycetes</taxon>
        <taxon>Frankiales</taxon>
        <taxon>Frankiaceae</taxon>
        <taxon>Frankia</taxon>
    </lineage>
</organism>
<protein>
    <submittedName>
        <fullName evidence="1">Uncharacterized protein</fullName>
    </submittedName>
</protein>
<dbReference type="KEGG" id="fal:FRAAL4232"/>
<dbReference type="Proteomes" id="UP000000657">
    <property type="component" value="Chromosome"/>
</dbReference>